<evidence type="ECO:0000313" key="1">
    <source>
        <dbReference type="EMBL" id="CAB4125320.1"/>
    </source>
</evidence>
<dbReference type="EMBL" id="LR796187">
    <property type="protein sequence ID" value="CAB4125320.1"/>
    <property type="molecule type" value="Genomic_DNA"/>
</dbReference>
<sequence length="209" mass="24153">MKQYERRVYSQNGEDGVLKHIFGQIGTTNRIAVEFGVSAGGGGIETNTRLLAEQGWTTYWFDIEDATDLPDNCVFAKEFLTPDNICRVFDQQAIPKEFDLLSIDIDGNDYHIREALATYSPRVCVLEYNGCYPANLEYIMKHDDTYSWQLWQTNFGASLLSFTQQADRLGYDLVYCESRGVNAFFVRRDVNVFTPKSVDEAWVKLWWYK</sequence>
<name>A0A6J7WGI6_9CAUD</name>
<organism evidence="2">
    <name type="scientific">uncultured Caudovirales phage</name>
    <dbReference type="NCBI Taxonomy" id="2100421"/>
    <lineage>
        <taxon>Viruses</taxon>
        <taxon>Duplodnaviria</taxon>
        <taxon>Heunggongvirae</taxon>
        <taxon>Uroviricota</taxon>
        <taxon>Caudoviricetes</taxon>
        <taxon>Peduoviridae</taxon>
        <taxon>Maltschvirus</taxon>
        <taxon>Maltschvirus maltsch</taxon>
    </lineage>
</organism>
<reference evidence="2" key="1">
    <citation type="submission" date="2020-05" db="EMBL/GenBank/DDBJ databases">
        <authorList>
            <person name="Chiriac C."/>
            <person name="Salcher M."/>
            <person name="Ghai R."/>
            <person name="Kavagutti S V."/>
        </authorList>
    </citation>
    <scope>NUCLEOTIDE SEQUENCE</scope>
</reference>
<accession>A0A6J7WGI6</accession>
<proteinExistence type="predicted"/>
<protein>
    <recommendedName>
        <fullName evidence="3">Methyltransferase FkbM</fullName>
    </recommendedName>
</protein>
<dbReference type="EMBL" id="LR798231">
    <property type="protein sequence ID" value="CAB5208549.1"/>
    <property type="molecule type" value="Genomic_DNA"/>
</dbReference>
<gene>
    <name evidence="2" type="ORF">UFOVP181_66</name>
    <name evidence="1" type="ORF">UFOVP57_96</name>
</gene>
<evidence type="ECO:0008006" key="3">
    <source>
        <dbReference type="Google" id="ProtNLM"/>
    </source>
</evidence>
<evidence type="ECO:0000313" key="2">
    <source>
        <dbReference type="EMBL" id="CAB5208549.1"/>
    </source>
</evidence>